<dbReference type="InterPro" id="IPR032718">
    <property type="entry name" value="PGBD4_Znf_C"/>
</dbReference>
<dbReference type="AlphaFoldDB" id="A0A0A9XGH9"/>
<dbReference type="Gene3D" id="3.30.160.60">
    <property type="entry name" value="Classic Zinc Finger"/>
    <property type="match status" value="1"/>
</dbReference>
<evidence type="ECO:0000259" key="3">
    <source>
        <dbReference type="PROSITE" id="PS50157"/>
    </source>
</evidence>
<organism evidence="4">
    <name type="scientific">Lygus hesperus</name>
    <name type="common">Western plant bug</name>
    <dbReference type="NCBI Taxonomy" id="30085"/>
    <lineage>
        <taxon>Eukaryota</taxon>
        <taxon>Metazoa</taxon>
        <taxon>Ecdysozoa</taxon>
        <taxon>Arthropoda</taxon>
        <taxon>Hexapoda</taxon>
        <taxon>Insecta</taxon>
        <taxon>Pterygota</taxon>
        <taxon>Neoptera</taxon>
        <taxon>Paraneoptera</taxon>
        <taxon>Hemiptera</taxon>
        <taxon>Heteroptera</taxon>
        <taxon>Panheteroptera</taxon>
        <taxon>Cimicomorpha</taxon>
        <taxon>Miridae</taxon>
        <taxon>Mirini</taxon>
        <taxon>Lygus</taxon>
    </lineage>
</organism>
<keyword evidence="1" id="KW-0862">Zinc</keyword>
<protein>
    <recommendedName>
        <fullName evidence="3">C2H2-type domain-containing protein</fullName>
    </recommendedName>
</protein>
<dbReference type="InterPro" id="IPR013087">
    <property type="entry name" value="Znf_C2H2_type"/>
</dbReference>
<feature type="non-terminal residue" evidence="4">
    <location>
        <position position="1"/>
    </location>
</feature>
<dbReference type="PROSITE" id="PS50157">
    <property type="entry name" value="ZINC_FINGER_C2H2_2"/>
    <property type="match status" value="1"/>
</dbReference>
<accession>A0A0A9XGH9</accession>
<dbReference type="EMBL" id="GBHO01024843">
    <property type="protein sequence ID" value="JAG18761.1"/>
    <property type="molecule type" value="Transcribed_RNA"/>
</dbReference>
<reference evidence="4" key="2">
    <citation type="submission" date="2014-07" db="EMBL/GenBank/DDBJ databases">
        <authorList>
            <person name="Hull J."/>
        </authorList>
    </citation>
    <scope>NUCLEOTIDE SEQUENCE</scope>
</reference>
<gene>
    <name evidence="4" type="ORF">CM83_27730</name>
</gene>
<feature type="domain" description="C2H2-type" evidence="3">
    <location>
        <begin position="117"/>
        <end position="144"/>
    </location>
</feature>
<evidence type="ECO:0000256" key="1">
    <source>
        <dbReference type="PROSITE-ProRule" id="PRU00042"/>
    </source>
</evidence>
<sequence>KMTIEEDANMKVKEELIIEEDENLKSKEEVNSGGKMAIGGYPMMGKKEAIEEEQVKEEVTIPKDPNFIIKEELIIEKDENLKNEEVMMNEEMNSEDSLSGDCRAGQSVELESHKKPFACDHCGYRTKLRASLKVHVRTHTGKKPYVWRSCVLPPKPKENRVVISKSHFPAKWEETEIPPPDDSGTSKKRERRHKQKRCQQCSKTKIDGRGIVKRTSLYCPACPNKPGLCLECFVPYHEDEGFEIGI</sequence>
<dbReference type="SMART" id="SM00355">
    <property type="entry name" value="ZnF_C2H2"/>
    <property type="match status" value="1"/>
</dbReference>
<reference evidence="4" key="1">
    <citation type="journal article" date="2014" name="PLoS ONE">
        <title>Transcriptome-Based Identification of ABC Transporters in the Western Tarnished Plant Bug Lygus hesperus.</title>
        <authorList>
            <person name="Hull J.J."/>
            <person name="Chaney K."/>
            <person name="Geib S.M."/>
            <person name="Fabrick J.A."/>
            <person name="Brent C.S."/>
            <person name="Walsh D."/>
            <person name="Lavine L.C."/>
        </authorList>
    </citation>
    <scope>NUCLEOTIDE SEQUENCE</scope>
</reference>
<name>A0A0A9XGH9_LYGHE</name>
<feature type="region of interest" description="Disordered" evidence="2">
    <location>
        <begin position="172"/>
        <end position="196"/>
    </location>
</feature>
<evidence type="ECO:0000256" key="2">
    <source>
        <dbReference type="SAM" id="MobiDB-lite"/>
    </source>
</evidence>
<evidence type="ECO:0000313" key="4">
    <source>
        <dbReference type="EMBL" id="JAG18761.1"/>
    </source>
</evidence>
<keyword evidence="1" id="KW-0863">Zinc-finger</keyword>
<dbReference type="InterPro" id="IPR036236">
    <property type="entry name" value="Znf_C2H2_sf"/>
</dbReference>
<keyword evidence="1" id="KW-0479">Metal-binding</keyword>
<dbReference type="GO" id="GO:0008270">
    <property type="term" value="F:zinc ion binding"/>
    <property type="evidence" value="ECO:0007669"/>
    <property type="project" value="UniProtKB-KW"/>
</dbReference>
<dbReference type="FunFam" id="3.30.160.60:FF:000910">
    <property type="entry name" value="Uncharacterized protein"/>
    <property type="match status" value="1"/>
</dbReference>
<dbReference type="SUPFAM" id="SSF57667">
    <property type="entry name" value="beta-beta-alpha zinc fingers"/>
    <property type="match status" value="1"/>
</dbReference>
<feature type="compositionally biased region" description="Basic residues" evidence="2">
    <location>
        <begin position="186"/>
        <end position="196"/>
    </location>
</feature>
<dbReference type="Pfam" id="PF13842">
    <property type="entry name" value="zf-Tnp_2"/>
    <property type="match status" value="1"/>
</dbReference>
<proteinExistence type="predicted"/>